<dbReference type="Gene3D" id="1.10.10.10">
    <property type="entry name" value="Winged helix-like DNA-binding domain superfamily/Winged helix DNA-binding domain"/>
    <property type="match status" value="1"/>
</dbReference>
<organism evidence="2 3">
    <name type="scientific">Desulfallas thermosapovorans DSM 6562</name>
    <dbReference type="NCBI Taxonomy" id="1121431"/>
    <lineage>
        <taxon>Bacteria</taxon>
        <taxon>Bacillati</taxon>
        <taxon>Bacillota</taxon>
        <taxon>Clostridia</taxon>
        <taxon>Eubacteriales</taxon>
        <taxon>Desulfallaceae</taxon>
        <taxon>Desulfallas</taxon>
    </lineage>
</organism>
<dbReference type="InterPro" id="IPR010982">
    <property type="entry name" value="Lambda_DNA-bd_dom_sf"/>
</dbReference>
<comment type="caution">
    <text evidence="2">The sequence shown here is derived from an EMBL/GenBank/DDBJ whole genome shotgun (WGS) entry which is preliminary data.</text>
</comment>
<sequence length="57" mass="6516">MLLCGGERVSIEVDIYEKIRHLYEHEGKSQRAISKILGVSRNTVKKYCDGSHCRTAH</sequence>
<proteinExistence type="predicted"/>
<dbReference type="Proteomes" id="UP000323166">
    <property type="component" value="Unassembled WGS sequence"/>
</dbReference>
<evidence type="ECO:0000313" key="2">
    <source>
        <dbReference type="EMBL" id="TYO92328.1"/>
    </source>
</evidence>
<dbReference type="SUPFAM" id="SSF47413">
    <property type="entry name" value="lambda repressor-like DNA-binding domains"/>
    <property type="match status" value="1"/>
</dbReference>
<dbReference type="EMBL" id="VNHM01000027">
    <property type="protein sequence ID" value="TYO92328.1"/>
    <property type="molecule type" value="Genomic_DNA"/>
</dbReference>
<evidence type="ECO:0000313" key="3">
    <source>
        <dbReference type="Proteomes" id="UP000323166"/>
    </source>
</evidence>
<dbReference type="InterPro" id="IPR001387">
    <property type="entry name" value="Cro/C1-type_HTH"/>
</dbReference>
<dbReference type="CDD" id="cd00093">
    <property type="entry name" value="HTH_XRE"/>
    <property type="match status" value="1"/>
</dbReference>
<keyword evidence="2" id="KW-0238">DNA-binding</keyword>
<dbReference type="GO" id="GO:0003677">
    <property type="term" value="F:DNA binding"/>
    <property type="evidence" value="ECO:0007669"/>
    <property type="project" value="UniProtKB-KW"/>
</dbReference>
<dbReference type="InterPro" id="IPR036388">
    <property type="entry name" value="WH-like_DNA-bd_sf"/>
</dbReference>
<name>A0A5S4ZN27_9FIRM</name>
<gene>
    <name evidence="2" type="ORF">LX24_02894</name>
</gene>
<dbReference type="AlphaFoldDB" id="A0A5S4ZN27"/>
<feature type="domain" description="HTH cro/C1-type" evidence="1">
    <location>
        <begin position="19"/>
        <end position="47"/>
    </location>
</feature>
<protein>
    <submittedName>
        <fullName evidence="2">Homeodomain-like domain-containing protein</fullName>
    </submittedName>
</protein>
<keyword evidence="2" id="KW-0371">Homeobox</keyword>
<dbReference type="PROSITE" id="PS50943">
    <property type="entry name" value="HTH_CROC1"/>
    <property type="match status" value="1"/>
</dbReference>
<evidence type="ECO:0000259" key="1">
    <source>
        <dbReference type="PROSITE" id="PS50943"/>
    </source>
</evidence>
<accession>A0A5S4ZN27</accession>
<keyword evidence="3" id="KW-1185">Reference proteome</keyword>
<reference evidence="2 3" key="1">
    <citation type="submission" date="2019-07" db="EMBL/GenBank/DDBJ databases">
        <title>Genomic Encyclopedia of Type Strains, Phase I: the one thousand microbial genomes (KMG-I) project.</title>
        <authorList>
            <person name="Kyrpides N."/>
        </authorList>
    </citation>
    <scope>NUCLEOTIDE SEQUENCE [LARGE SCALE GENOMIC DNA]</scope>
    <source>
        <strain evidence="2 3">DSM 6562</strain>
    </source>
</reference>